<dbReference type="Proteomes" id="UP000600214">
    <property type="component" value="Unassembled WGS sequence"/>
</dbReference>
<proteinExistence type="predicted"/>
<dbReference type="PANTHER" id="PTHR19328:SF75">
    <property type="entry name" value="ALDOSE SUGAR DEHYDROGENASE YLII"/>
    <property type="match status" value="1"/>
</dbReference>
<dbReference type="InterPro" id="IPR011041">
    <property type="entry name" value="Quinoprot_gluc/sorb_DH_b-prop"/>
</dbReference>
<organism evidence="2 3">
    <name type="scientific">Dyadobacter endophyticus</name>
    <dbReference type="NCBI Taxonomy" id="1749036"/>
    <lineage>
        <taxon>Bacteria</taxon>
        <taxon>Pseudomonadati</taxon>
        <taxon>Bacteroidota</taxon>
        <taxon>Cytophagia</taxon>
        <taxon>Cytophagales</taxon>
        <taxon>Spirosomataceae</taxon>
        <taxon>Dyadobacter</taxon>
    </lineage>
</organism>
<protein>
    <submittedName>
        <fullName evidence="2">Glucose dehydrogenase</fullName>
    </submittedName>
</protein>
<keyword evidence="3" id="KW-1185">Reference proteome</keyword>
<feature type="domain" description="Glucose/Sorbosone dehydrogenase" evidence="1">
    <location>
        <begin position="45"/>
        <end position="386"/>
    </location>
</feature>
<dbReference type="Pfam" id="PF07995">
    <property type="entry name" value="GSDH"/>
    <property type="match status" value="1"/>
</dbReference>
<gene>
    <name evidence="2" type="ORF">GCM10007423_07650</name>
</gene>
<sequence length="392" mass="43046">MKRFIQSSLAGFALLVTCNASRPHEPRQDTAAAVKVVEAFPRLHFNNPVDLTHANDGTDRLFVLEHEGTIRVFENAATTGASKEFLNIKKLVSYGGEAGLLGIAFHPDYKRNGYFFLNYTTKVSGKLETAIVRYQVSGKDPNRADPATATVLFTFDQPYDNHNGGAVKFGKDGYLYISTGDGGSWGDPSNNGQNKSAWLGKILRVDVNSKTKGNYGIPADNPFAGNKEEFREEVYAYGLRNPWRISFDETTNTLWAGDVGQNKREEIDIIVKGGNYGWRLKESVDCYNPKSDCGTEGLIDPVLDLPQANGEHSITGGYVYRGKAVPALEGKYVFGDYVSGRLFALETRDGKAIQNSVIAEGVGQISAFGTDQSNELYICNYTTGKIMKLARP</sequence>
<comment type="caution">
    <text evidence="2">The sequence shown here is derived from an EMBL/GenBank/DDBJ whole genome shotgun (WGS) entry which is preliminary data.</text>
</comment>
<dbReference type="RefSeq" id="WP_188928816.1">
    <property type="nucleotide sequence ID" value="NZ_BMIA01000001.1"/>
</dbReference>
<dbReference type="EMBL" id="BMIA01000001">
    <property type="protein sequence ID" value="GGH24308.1"/>
    <property type="molecule type" value="Genomic_DNA"/>
</dbReference>
<evidence type="ECO:0000313" key="2">
    <source>
        <dbReference type="EMBL" id="GGH24308.1"/>
    </source>
</evidence>
<name>A0ABQ1YHA6_9BACT</name>
<evidence type="ECO:0000259" key="1">
    <source>
        <dbReference type="Pfam" id="PF07995"/>
    </source>
</evidence>
<dbReference type="InterPro" id="IPR012938">
    <property type="entry name" value="Glc/Sorbosone_DH"/>
</dbReference>
<accession>A0ABQ1YHA6</accession>
<dbReference type="PANTHER" id="PTHR19328">
    <property type="entry name" value="HEDGEHOG-INTERACTING PROTEIN"/>
    <property type="match status" value="1"/>
</dbReference>
<dbReference type="Gene3D" id="2.120.10.30">
    <property type="entry name" value="TolB, C-terminal domain"/>
    <property type="match status" value="1"/>
</dbReference>
<dbReference type="SUPFAM" id="SSF50952">
    <property type="entry name" value="Soluble quinoprotein glucose dehydrogenase"/>
    <property type="match status" value="1"/>
</dbReference>
<evidence type="ECO:0000313" key="3">
    <source>
        <dbReference type="Proteomes" id="UP000600214"/>
    </source>
</evidence>
<dbReference type="InterPro" id="IPR011042">
    <property type="entry name" value="6-blade_b-propeller_TolB-like"/>
</dbReference>
<reference evidence="3" key="1">
    <citation type="journal article" date="2019" name="Int. J. Syst. Evol. Microbiol.">
        <title>The Global Catalogue of Microorganisms (GCM) 10K type strain sequencing project: providing services to taxonomists for standard genome sequencing and annotation.</title>
        <authorList>
            <consortium name="The Broad Institute Genomics Platform"/>
            <consortium name="The Broad Institute Genome Sequencing Center for Infectious Disease"/>
            <person name="Wu L."/>
            <person name="Ma J."/>
        </authorList>
    </citation>
    <scope>NUCLEOTIDE SEQUENCE [LARGE SCALE GENOMIC DNA]</scope>
    <source>
        <strain evidence="3">CGMCC 1.15288</strain>
    </source>
</reference>